<accession>A0A0D0CQJ9</accession>
<dbReference type="HOGENOM" id="CLU_123673_0_0_1"/>
<dbReference type="AlphaFoldDB" id="A0A0D0CQJ9"/>
<evidence type="ECO:0000256" key="1">
    <source>
        <dbReference type="SAM" id="MobiDB-lite"/>
    </source>
</evidence>
<reference evidence="2 3" key="1">
    <citation type="submission" date="2014-04" db="EMBL/GenBank/DDBJ databases">
        <authorList>
            <consortium name="DOE Joint Genome Institute"/>
            <person name="Kuo A."/>
            <person name="Kohler A."/>
            <person name="Jargeat P."/>
            <person name="Nagy L.G."/>
            <person name="Floudas D."/>
            <person name="Copeland A."/>
            <person name="Barry K.W."/>
            <person name="Cichocki N."/>
            <person name="Veneault-Fourrey C."/>
            <person name="LaButti K."/>
            <person name="Lindquist E.A."/>
            <person name="Lipzen A."/>
            <person name="Lundell T."/>
            <person name="Morin E."/>
            <person name="Murat C."/>
            <person name="Sun H."/>
            <person name="Tunlid A."/>
            <person name="Henrissat B."/>
            <person name="Grigoriev I.V."/>
            <person name="Hibbett D.S."/>
            <person name="Martin F."/>
            <person name="Nordberg H.P."/>
            <person name="Cantor M.N."/>
            <person name="Hua S.X."/>
        </authorList>
    </citation>
    <scope>NUCLEOTIDE SEQUENCE [LARGE SCALE GENOMIC DNA]</scope>
    <source>
        <strain evidence="2 3">Ve08.2h10</strain>
    </source>
</reference>
<protein>
    <submittedName>
        <fullName evidence="2">Uncharacterized protein</fullName>
    </submittedName>
</protein>
<sequence length="189" mass="21493">FIEAAGPNESTPDEARNIWVSQFPFFPDLHRIWATKPNKNPIVVTTGVRPSGKRMLIMQPLTSSRADNEVSQIQEIWTLQDALTMVQQSSVEKENLPPPPSQSQPDPFTPLHTAPWSSTMSQDSVLKAKEHIQKVPKKHTIEDTLIDFHKSNTDAINARAWEESIIKKCQLLLEEFKAGVWNRRSTKRS</sequence>
<gene>
    <name evidence="2" type="ORF">PAXRUDRAFT_796126</name>
</gene>
<dbReference type="Proteomes" id="UP000054538">
    <property type="component" value="Unassembled WGS sequence"/>
</dbReference>
<evidence type="ECO:0000313" key="3">
    <source>
        <dbReference type="Proteomes" id="UP000054538"/>
    </source>
</evidence>
<dbReference type="EMBL" id="KN830120">
    <property type="protein sequence ID" value="KIK73086.1"/>
    <property type="molecule type" value="Genomic_DNA"/>
</dbReference>
<dbReference type="InParanoid" id="A0A0D0CQJ9"/>
<keyword evidence="3" id="KW-1185">Reference proteome</keyword>
<name>A0A0D0CQJ9_9AGAM</name>
<dbReference type="OrthoDB" id="3211402at2759"/>
<proteinExistence type="predicted"/>
<reference evidence="3" key="2">
    <citation type="submission" date="2015-01" db="EMBL/GenBank/DDBJ databases">
        <title>Evolutionary Origins and Diversification of the Mycorrhizal Mutualists.</title>
        <authorList>
            <consortium name="DOE Joint Genome Institute"/>
            <consortium name="Mycorrhizal Genomics Consortium"/>
            <person name="Kohler A."/>
            <person name="Kuo A."/>
            <person name="Nagy L.G."/>
            <person name="Floudas D."/>
            <person name="Copeland A."/>
            <person name="Barry K.W."/>
            <person name="Cichocki N."/>
            <person name="Veneault-Fourrey C."/>
            <person name="LaButti K."/>
            <person name="Lindquist E.A."/>
            <person name="Lipzen A."/>
            <person name="Lundell T."/>
            <person name="Morin E."/>
            <person name="Murat C."/>
            <person name="Riley R."/>
            <person name="Ohm R."/>
            <person name="Sun H."/>
            <person name="Tunlid A."/>
            <person name="Henrissat B."/>
            <person name="Grigoriev I.V."/>
            <person name="Hibbett D.S."/>
            <person name="Martin F."/>
        </authorList>
    </citation>
    <scope>NUCLEOTIDE SEQUENCE [LARGE SCALE GENOMIC DNA]</scope>
    <source>
        <strain evidence="3">Ve08.2h10</strain>
    </source>
</reference>
<organism evidence="2 3">
    <name type="scientific">Paxillus rubicundulus Ve08.2h10</name>
    <dbReference type="NCBI Taxonomy" id="930991"/>
    <lineage>
        <taxon>Eukaryota</taxon>
        <taxon>Fungi</taxon>
        <taxon>Dikarya</taxon>
        <taxon>Basidiomycota</taxon>
        <taxon>Agaricomycotina</taxon>
        <taxon>Agaricomycetes</taxon>
        <taxon>Agaricomycetidae</taxon>
        <taxon>Boletales</taxon>
        <taxon>Paxilineae</taxon>
        <taxon>Paxillaceae</taxon>
        <taxon>Paxillus</taxon>
    </lineage>
</organism>
<feature type="region of interest" description="Disordered" evidence="1">
    <location>
        <begin position="88"/>
        <end position="110"/>
    </location>
</feature>
<feature type="non-terminal residue" evidence="2">
    <location>
        <position position="1"/>
    </location>
</feature>
<evidence type="ECO:0000313" key="2">
    <source>
        <dbReference type="EMBL" id="KIK73086.1"/>
    </source>
</evidence>